<evidence type="ECO:0000313" key="6">
    <source>
        <dbReference type="Proteomes" id="UP000248961"/>
    </source>
</evidence>
<organism evidence="5 6">
    <name type="scientific">Aspergillus homomorphus (strain CBS 101889)</name>
    <dbReference type="NCBI Taxonomy" id="1450537"/>
    <lineage>
        <taxon>Eukaryota</taxon>
        <taxon>Fungi</taxon>
        <taxon>Dikarya</taxon>
        <taxon>Ascomycota</taxon>
        <taxon>Pezizomycotina</taxon>
        <taxon>Eurotiomycetes</taxon>
        <taxon>Eurotiomycetidae</taxon>
        <taxon>Eurotiales</taxon>
        <taxon>Aspergillaceae</taxon>
        <taxon>Aspergillus</taxon>
        <taxon>Aspergillus subgen. Circumdati</taxon>
    </lineage>
</organism>
<sequence length="557" mass="60869">MASNVFPNDDIFSSLRSCAERFPGTCINNSSNGISTSYTQLIQNIVATRKSIRDALPASHFDNRGQLLDKSIWIGLQAPLSEDFVVGCLAILSVGGAVMPIAIGILQEEVDHFLEQTKCALLLTPSKSATKGHQIREPTPEKAHRHIQSVAITCSHADQCADDRAHLQIDETLKIPSNRPGLILFTSGTTGPPKGAVLPRHALHPRESCTEANRRVHLSDRMVHWIGGVICTLPPLLEGHIIQVLKPGSSAEEYWELIKQQRVTKVVWGPMALAKLKQYYDDNFKDLTSTEIEPYVSGARAIQEMCIGSAMPTASLQKFWESLVDAPLVMRYASTESGGLISTLSKVIPSKPSIGRPLPGVDMKLSEGKNGEILIKGPRVMLYYLNNEKATKAAFDDKGYFRTGDLAHMEGDEFIFEGRASSDFVQVYAYRVPVIPVENGLLNLPYVAEAVIVAVPDSACANQLGALLRLRQGDNQLSLSQLRADLANSLPAYTLPTKLRILHEGETVPRTATGKVNKKDALATYFIGSAAKNVETCAPHTKGQNEPTKAWDWAGLQ</sequence>
<gene>
    <name evidence="5" type="ORF">BO97DRAFT_459929</name>
</gene>
<evidence type="ECO:0000256" key="2">
    <source>
        <dbReference type="SAM" id="MobiDB-lite"/>
    </source>
</evidence>
<dbReference type="Proteomes" id="UP000248961">
    <property type="component" value="Unassembled WGS sequence"/>
</dbReference>
<dbReference type="SUPFAM" id="SSF56801">
    <property type="entry name" value="Acetyl-CoA synthetase-like"/>
    <property type="match status" value="1"/>
</dbReference>
<dbReference type="Gene3D" id="3.40.50.12780">
    <property type="entry name" value="N-terminal domain of ligase-like"/>
    <property type="match status" value="1"/>
</dbReference>
<evidence type="ECO:0000259" key="3">
    <source>
        <dbReference type="Pfam" id="PF00501"/>
    </source>
</evidence>
<protein>
    <submittedName>
        <fullName evidence="5">Acetyl-CoA synthetase-like protein</fullName>
    </submittedName>
</protein>
<dbReference type="STRING" id="1450537.A0A395HLR7"/>
<dbReference type="Gene3D" id="3.30.300.30">
    <property type="match status" value="1"/>
</dbReference>
<dbReference type="AlphaFoldDB" id="A0A395HLR7"/>
<dbReference type="Pfam" id="PF00501">
    <property type="entry name" value="AMP-binding"/>
    <property type="match status" value="1"/>
</dbReference>
<name>A0A395HLR7_ASPHC</name>
<dbReference type="InterPro" id="IPR042099">
    <property type="entry name" value="ANL_N_sf"/>
</dbReference>
<proteinExistence type="inferred from homology"/>
<feature type="domain" description="AMP-dependent synthetase/ligase" evidence="3">
    <location>
        <begin position="74"/>
        <end position="385"/>
    </location>
</feature>
<evidence type="ECO:0000259" key="4">
    <source>
        <dbReference type="Pfam" id="PF13193"/>
    </source>
</evidence>
<dbReference type="GO" id="GO:0031956">
    <property type="term" value="F:medium-chain fatty acid-CoA ligase activity"/>
    <property type="evidence" value="ECO:0007669"/>
    <property type="project" value="TreeGrafter"/>
</dbReference>
<dbReference type="InterPro" id="IPR000873">
    <property type="entry name" value="AMP-dep_synth/lig_dom"/>
</dbReference>
<dbReference type="PROSITE" id="PS00455">
    <property type="entry name" value="AMP_BINDING"/>
    <property type="match status" value="1"/>
</dbReference>
<dbReference type="OrthoDB" id="6614653at2759"/>
<evidence type="ECO:0000256" key="1">
    <source>
        <dbReference type="ARBA" id="ARBA00006432"/>
    </source>
</evidence>
<dbReference type="InterPro" id="IPR020845">
    <property type="entry name" value="AMP-binding_CS"/>
</dbReference>
<dbReference type="InterPro" id="IPR025110">
    <property type="entry name" value="AMP-bd_C"/>
</dbReference>
<feature type="domain" description="AMP-binding enzyme C-terminal" evidence="4">
    <location>
        <begin position="437"/>
        <end position="515"/>
    </location>
</feature>
<dbReference type="VEuPathDB" id="FungiDB:BO97DRAFT_459929"/>
<dbReference type="InterPro" id="IPR045851">
    <property type="entry name" value="AMP-bd_C_sf"/>
</dbReference>
<dbReference type="GeneID" id="37203606"/>
<reference evidence="5 6" key="1">
    <citation type="submission" date="2018-02" db="EMBL/GenBank/DDBJ databases">
        <title>The genomes of Aspergillus section Nigri reveals drivers in fungal speciation.</title>
        <authorList>
            <consortium name="DOE Joint Genome Institute"/>
            <person name="Vesth T.C."/>
            <person name="Nybo J."/>
            <person name="Theobald S."/>
            <person name="Brandl J."/>
            <person name="Frisvad J.C."/>
            <person name="Nielsen K.F."/>
            <person name="Lyhne E.K."/>
            <person name="Kogle M.E."/>
            <person name="Kuo A."/>
            <person name="Riley R."/>
            <person name="Clum A."/>
            <person name="Nolan M."/>
            <person name="Lipzen A."/>
            <person name="Salamov A."/>
            <person name="Henrissat B."/>
            <person name="Wiebenga A."/>
            <person name="De vries R.P."/>
            <person name="Grigoriev I.V."/>
            <person name="Mortensen U.H."/>
            <person name="Andersen M.R."/>
            <person name="Baker S.E."/>
        </authorList>
    </citation>
    <scope>NUCLEOTIDE SEQUENCE [LARGE SCALE GENOMIC DNA]</scope>
    <source>
        <strain evidence="5 6">CBS 101889</strain>
    </source>
</reference>
<evidence type="ECO:0000313" key="5">
    <source>
        <dbReference type="EMBL" id="RAL08710.1"/>
    </source>
</evidence>
<dbReference type="CDD" id="cd04433">
    <property type="entry name" value="AFD_class_I"/>
    <property type="match status" value="1"/>
</dbReference>
<feature type="region of interest" description="Disordered" evidence="2">
    <location>
        <begin position="538"/>
        <end position="557"/>
    </location>
</feature>
<dbReference type="EMBL" id="KZ824310">
    <property type="protein sequence ID" value="RAL08710.1"/>
    <property type="molecule type" value="Genomic_DNA"/>
</dbReference>
<dbReference type="RefSeq" id="XP_025547864.1">
    <property type="nucleotide sequence ID" value="XM_025699317.1"/>
</dbReference>
<dbReference type="PANTHER" id="PTHR43201:SF8">
    <property type="entry name" value="ACYL-COA SYNTHETASE FAMILY MEMBER 3"/>
    <property type="match status" value="1"/>
</dbReference>
<dbReference type="GO" id="GO:0006631">
    <property type="term" value="P:fatty acid metabolic process"/>
    <property type="evidence" value="ECO:0007669"/>
    <property type="project" value="TreeGrafter"/>
</dbReference>
<comment type="similarity">
    <text evidence="1">Belongs to the ATP-dependent AMP-binding enzyme family.</text>
</comment>
<accession>A0A395HLR7</accession>
<dbReference type="PANTHER" id="PTHR43201">
    <property type="entry name" value="ACYL-COA SYNTHETASE"/>
    <property type="match status" value="1"/>
</dbReference>
<keyword evidence="6" id="KW-1185">Reference proteome</keyword>
<dbReference type="Pfam" id="PF13193">
    <property type="entry name" value="AMP-binding_C"/>
    <property type="match status" value="1"/>
</dbReference>